<name>A0A974Y5H3_9RHOO</name>
<feature type="domain" description="O-methyltransferase dimerisation" evidence="7">
    <location>
        <begin position="39"/>
        <end position="116"/>
    </location>
</feature>
<dbReference type="KEGG" id="ares:IWH25_08735"/>
<dbReference type="Pfam" id="PF00891">
    <property type="entry name" value="Methyltransf_2"/>
    <property type="match status" value="1"/>
</dbReference>
<organism evidence="8 9">
    <name type="scientific">Azospira restricta</name>
    <dbReference type="NCBI Taxonomy" id="404405"/>
    <lineage>
        <taxon>Bacteria</taxon>
        <taxon>Pseudomonadati</taxon>
        <taxon>Pseudomonadota</taxon>
        <taxon>Betaproteobacteria</taxon>
        <taxon>Rhodocyclales</taxon>
        <taxon>Rhodocyclaceae</taxon>
        <taxon>Azospira</taxon>
    </lineage>
</organism>
<dbReference type="InterPro" id="IPR029063">
    <property type="entry name" value="SAM-dependent_MTases_sf"/>
</dbReference>
<accession>A0A974Y5H3</accession>
<evidence type="ECO:0000256" key="4">
    <source>
        <dbReference type="PIRSR" id="PIRSR005739-1"/>
    </source>
</evidence>
<dbReference type="EMBL" id="CP064781">
    <property type="protein sequence ID" value="QRJ65389.1"/>
    <property type="molecule type" value="Genomic_DNA"/>
</dbReference>
<keyword evidence="1 8" id="KW-0489">Methyltransferase</keyword>
<gene>
    <name evidence="8" type="ORF">IWH25_08735</name>
</gene>
<dbReference type="GO" id="GO:0046983">
    <property type="term" value="F:protein dimerization activity"/>
    <property type="evidence" value="ECO:0007669"/>
    <property type="project" value="InterPro"/>
</dbReference>
<dbReference type="PROSITE" id="PS51683">
    <property type="entry name" value="SAM_OMT_II"/>
    <property type="match status" value="1"/>
</dbReference>
<dbReference type="PIRSF" id="PIRSF005739">
    <property type="entry name" value="O-mtase"/>
    <property type="match status" value="1"/>
</dbReference>
<proteinExistence type="predicted"/>
<evidence type="ECO:0000313" key="9">
    <source>
        <dbReference type="Proteomes" id="UP000663444"/>
    </source>
</evidence>
<protein>
    <submittedName>
        <fullName evidence="8">Hydroxyneurosporene methyltransferase</fullName>
    </submittedName>
</protein>
<evidence type="ECO:0000256" key="3">
    <source>
        <dbReference type="ARBA" id="ARBA00022691"/>
    </source>
</evidence>
<dbReference type="SUPFAM" id="SSF46785">
    <property type="entry name" value="Winged helix' DNA-binding domain"/>
    <property type="match status" value="1"/>
</dbReference>
<dbReference type="GO" id="GO:0032259">
    <property type="term" value="P:methylation"/>
    <property type="evidence" value="ECO:0007669"/>
    <property type="project" value="UniProtKB-KW"/>
</dbReference>
<dbReference type="Gene3D" id="1.10.10.10">
    <property type="entry name" value="Winged helix-like DNA-binding domain superfamily/Winged helix DNA-binding domain"/>
    <property type="match status" value="1"/>
</dbReference>
<feature type="domain" description="O-methyltransferase C-terminal" evidence="6">
    <location>
        <begin position="138"/>
        <end position="348"/>
    </location>
</feature>
<evidence type="ECO:0000259" key="7">
    <source>
        <dbReference type="Pfam" id="PF08100"/>
    </source>
</evidence>
<evidence type="ECO:0000313" key="8">
    <source>
        <dbReference type="EMBL" id="QRJ65389.1"/>
    </source>
</evidence>
<feature type="region of interest" description="Disordered" evidence="5">
    <location>
        <begin position="1"/>
        <end position="31"/>
    </location>
</feature>
<dbReference type="CDD" id="cd02440">
    <property type="entry name" value="AdoMet_MTases"/>
    <property type="match status" value="1"/>
</dbReference>
<dbReference type="AlphaFoldDB" id="A0A974Y5H3"/>
<dbReference type="SUPFAM" id="SSF53335">
    <property type="entry name" value="S-adenosyl-L-methionine-dependent methyltransferases"/>
    <property type="match status" value="1"/>
</dbReference>
<dbReference type="Proteomes" id="UP000663444">
    <property type="component" value="Chromosome"/>
</dbReference>
<evidence type="ECO:0000256" key="1">
    <source>
        <dbReference type="ARBA" id="ARBA00022603"/>
    </source>
</evidence>
<dbReference type="PANTHER" id="PTHR43712">
    <property type="entry name" value="PUTATIVE (AFU_ORTHOLOGUE AFUA_4G14580)-RELATED"/>
    <property type="match status" value="1"/>
</dbReference>
<reference evidence="8" key="1">
    <citation type="submission" date="2020-11" db="EMBL/GenBank/DDBJ databases">
        <title>Azospira restricta DSM 18626 genome sequence.</title>
        <authorList>
            <person name="Moe W.M."/>
        </authorList>
    </citation>
    <scope>NUCLEOTIDE SEQUENCE</scope>
    <source>
        <strain evidence="8">DSM 18626</strain>
    </source>
</reference>
<dbReference type="InterPro" id="IPR012967">
    <property type="entry name" value="COMT_dimerisation"/>
</dbReference>
<keyword evidence="2" id="KW-0808">Transferase</keyword>
<dbReference type="InterPro" id="IPR016461">
    <property type="entry name" value="COMT-like"/>
</dbReference>
<evidence type="ECO:0000259" key="6">
    <source>
        <dbReference type="Pfam" id="PF00891"/>
    </source>
</evidence>
<keyword evidence="3" id="KW-0949">S-adenosyl-L-methionine</keyword>
<keyword evidence="9" id="KW-1185">Reference proteome</keyword>
<dbReference type="InterPro" id="IPR036390">
    <property type="entry name" value="WH_DNA-bd_sf"/>
</dbReference>
<sequence>MTGSSSTTRCAGRKVPPPEAGDPPGAKERTVADTQNQVLDLIFGRWRSQILYAGVKLGVFEALRERSREAADVAQELGLDAPLCYRLLRALASLGLLDEAAGRTFSVAEAGRYLLADHPQTLRGVALLEEGPEHYALWRHLPAMIRDGAQNAFVREFGRMAFEHAVADAGYARVFDEAMSSYSSAQTTQAVQALAGCDFSTVARLCDVGGGHGHLICGFLARYLQLEGVVLERPEVIADRSRLWADKLGLGGRCRYVAGDMFSEVPTADAYVMKLILHDWDDDECVRILRTIHRSATPGARVFVVEHLVTDPGVPHFAKLFDIHMMCWGSGRERTAAEYGALLEAAGWAYRETHYPPAGLMGVVEGVRA</sequence>
<evidence type="ECO:0000256" key="2">
    <source>
        <dbReference type="ARBA" id="ARBA00022679"/>
    </source>
</evidence>
<dbReference type="Pfam" id="PF08100">
    <property type="entry name" value="Dimerisation"/>
    <property type="match status" value="1"/>
</dbReference>
<dbReference type="GO" id="GO:0008171">
    <property type="term" value="F:O-methyltransferase activity"/>
    <property type="evidence" value="ECO:0007669"/>
    <property type="project" value="InterPro"/>
</dbReference>
<dbReference type="InterPro" id="IPR036388">
    <property type="entry name" value="WH-like_DNA-bd_sf"/>
</dbReference>
<dbReference type="PANTHER" id="PTHR43712:SF2">
    <property type="entry name" value="O-METHYLTRANSFERASE CICE"/>
    <property type="match status" value="1"/>
</dbReference>
<dbReference type="InterPro" id="IPR001077">
    <property type="entry name" value="COMT_C"/>
</dbReference>
<feature type="active site" description="Proton acceptor" evidence="4">
    <location>
        <position position="278"/>
    </location>
</feature>
<evidence type="ECO:0000256" key="5">
    <source>
        <dbReference type="SAM" id="MobiDB-lite"/>
    </source>
</evidence>
<dbReference type="Gene3D" id="3.40.50.150">
    <property type="entry name" value="Vaccinia Virus protein VP39"/>
    <property type="match status" value="1"/>
</dbReference>